<organism evidence="2 3">
    <name type="scientific">Phycicoccus sonneratiae</name>
    <dbReference type="NCBI Taxonomy" id="2807628"/>
    <lineage>
        <taxon>Bacteria</taxon>
        <taxon>Bacillati</taxon>
        <taxon>Actinomycetota</taxon>
        <taxon>Actinomycetes</taxon>
        <taxon>Micrococcales</taxon>
        <taxon>Intrasporangiaceae</taxon>
        <taxon>Phycicoccus</taxon>
    </lineage>
</organism>
<comment type="caution">
    <text evidence="2">The sequence shown here is derived from an EMBL/GenBank/DDBJ whole genome shotgun (WGS) entry which is preliminary data.</text>
</comment>
<dbReference type="Pfam" id="PF01661">
    <property type="entry name" value="Macro"/>
    <property type="match status" value="1"/>
</dbReference>
<evidence type="ECO:0000259" key="1">
    <source>
        <dbReference type="PROSITE" id="PS51154"/>
    </source>
</evidence>
<proteinExistence type="predicted"/>
<dbReference type="PANTHER" id="PTHR11106:SF27">
    <property type="entry name" value="MACRO DOMAIN-CONTAINING PROTEIN"/>
    <property type="match status" value="1"/>
</dbReference>
<accession>A0ABS2CQU9</accession>
<dbReference type="PANTHER" id="PTHR11106">
    <property type="entry name" value="GANGLIOSIDE INDUCED DIFFERENTIATION ASSOCIATED PROTEIN 2-RELATED"/>
    <property type="match status" value="1"/>
</dbReference>
<dbReference type="RefSeq" id="WP_204132732.1">
    <property type="nucleotide sequence ID" value="NZ_JAFDVD010000023.1"/>
</dbReference>
<sequence length="175" mass="17688">MTRVEAVPGDLTTQDLDVVVNAANSTLLGGGGVDGALHAAAGPALLEECRRLRRTSHPDGLPVGHAVATGAGRLPCRWVVHTVGPNRHRGQDDPALLASCVTRSLAVARGLGARGVAFPAVGAGAYGWPAEEAARVLVGAAVADVAAHPGLDVVRFVLVSDRMLAAFTRALGAAG</sequence>
<dbReference type="Gene3D" id="3.40.220.10">
    <property type="entry name" value="Leucine Aminopeptidase, subunit E, domain 1"/>
    <property type="match status" value="1"/>
</dbReference>
<dbReference type="PROSITE" id="PS51154">
    <property type="entry name" value="MACRO"/>
    <property type="match status" value="1"/>
</dbReference>
<dbReference type="NCBIfam" id="NF001664">
    <property type="entry name" value="PRK00431.1-6"/>
    <property type="match status" value="1"/>
</dbReference>
<keyword evidence="3" id="KW-1185">Reference proteome</keyword>
<name>A0ABS2CQU9_9MICO</name>
<evidence type="ECO:0000313" key="3">
    <source>
        <dbReference type="Proteomes" id="UP001430172"/>
    </source>
</evidence>
<dbReference type="InterPro" id="IPR002589">
    <property type="entry name" value="Macro_dom"/>
</dbReference>
<protein>
    <submittedName>
        <fullName evidence="2">O-acetyl-ADP-ribose deacetylase</fullName>
    </submittedName>
</protein>
<dbReference type="EMBL" id="JAFDVD010000023">
    <property type="protein sequence ID" value="MBM6402259.1"/>
    <property type="molecule type" value="Genomic_DNA"/>
</dbReference>
<gene>
    <name evidence="2" type="ORF">JQN70_17825</name>
</gene>
<dbReference type="InterPro" id="IPR043472">
    <property type="entry name" value="Macro_dom-like"/>
</dbReference>
<dbReference type="SMART" id="SM00506">
    <property type="entry name" value="A1pp"/>
    <property type="match status" value="1"/>
</dbReference>
<dbReference type="SUPFAM" id="SSF52949">
    <property type="entry name" value="Macro domain-like"/>
    <property type="match status" value="1"/>
</dbReference>
<feature type="domain" description="Macro" evidence="1">
    <location>
        <begin position="1"/>
        <end position="175"/>
    </location>
</feature>
<dbReference type="Proteomes" id="UP001430172">
    <property type="component" value="Unassembled WGS sequence"/>
</dbReference>
<evidence type="ECO:0000313" key="2">
    <source>
        <dbReference type="EMBL" id="MBM6402259.1"/>
    </source>
</evidence>
<reference evidence="2" key="1">
    <citation type="submission" date="2021-02" db="EMBL/GenBank/DDBJ databases">
        <title>Phycicoccus sp. MQZ13P-5T, whole genome shotgun sequence.</title>
        <authorList>
            <person name="Tuo L."/>
        </authorList>
    </citation>
    <scope>NUCLEOTIDE SEQUENCE</scope>
    <source>
        <strain evidence="2">MQZ13P-5</strain>
    </source>
</reference>